<dbReference type="EMBL" id="RCMK01000012">
    <property type="protein sequence ID" value="KAG2954576.1"/>
    <property type="molecule type" value="Genomic_DNA"/>
</dbReference>
<dbReference type="AlphaFoldDB" id="A0A329SZB1"/>
<feature type="region of interest" description="Disordered" evidence="1">
    <location>
        <begin position="1"/>
        <end position="24"/>
    </location>
</feature>
<dbReference type="EMBL" id="RCMI01000010">
    <property type="protein sequence ID" value="KAG2943322.1"/>
    <property type="molecule type" value="Genomic_DNA"/>
</dbReference>
<reference evidence="2" key="2">
    <citation type="submission" date="2018-10" db="EMBL/GenBank/DDBJ databases">
        <title>Effector identification in a new, highly contiguous assembly of the strawberry crown rot pathogen Phytophthora cactorum.</title>
        <authorList>
            <person name="Armitage A.D."/>
            <person name="Nellist C.F."/>
            <person name="Bates H."/>
            <person name="Vickerstaff R.J."/>
            <person name="Harrison R.J."/>
        </authorList>
    </citation>
    <scope>NUCLEOTIDE SEQUENCE</scope>
    <source>
        <strain evidence="2">15-7</strain>
        <strain evidence="3">4032</strain>
        <strain evidence="4">4040</strain>
        <strain evidence="5">P415</strain>
        <strain evidence="6">P421</strain>
    </source>
</reference>
<gene>
    <name evidence="7" type="ORF">JG687_00000074</name>
    <name evidence="8" type="ORF">PC110_g1866</name>
    <name evidence="2" type="ORF">PC113_g1200</name>
    <name evidence="3" type="ORF">PC115_g914</name>
    <name evidence="4" type="ORF">PC117_g1139</name>
    <name evidence="5" type="ORF">PC118_g891</name>
    <name evidence="6" type="ORF">PC129_g287</name>
</gene>
<evidence type="ECO:0000313" key="2">
    <source>
        <dbReference type="EMBL" id="KAG2868340.1"/>
    </source>
</evidence>
<evidence type="ECO:0000313" key="6">
    <source>
        <dbReference type="EMBL" id="KAG3229133.1"/>
    </source>
</evidence>
<dbReference type="Proteomes" id="UP000688947">
    <property type="component" value="Unassembled WGS sequence"/>
</dbReference>
<dbReference type="OrthoDB" id="103966at2759"/>
<dbReference type="EMBL" id="MJFZ01000023">
    <property type="protein sequence ID" value="RAW41925.1"/>
    <property type="molecule type" value="Genomic_DNA"/>
</dbReference>
<dbReference type="Proteomes" id="UP000736787">
    <property type="component" value="Unassembled WGS sequence"/>
</dbReference>
<evidence type="ECO:0000256" key="1">
    <source>
        <dbReference type="SAM" id="MobiDB-lite"/>
    </source>
</evidence>
<evidence type="ECO:0000313" key="3">
    <source>
        <dbReference type="EMBL" id="KAG2943322.1"/>
    </source>
</evidence>
<dbReference type="Proteomes" id="UP000697107">
    <property type="component" value="Unassembled WGS sequence"/>
</dbReference>
<dbReference type="EMBL" id="RCMV01000004">
    <property type="protein sequence ID" value="KAG3229133.1"/>
    <property type="molecule type" value="Genomic_DNA"/>
</dbReference>
<evidence type="ECO:0000313" key="8">
    <source>
        <dbReference type="EMBL" id="RAW41925.1"/>
    </source>
</evidence>
<feature type="compositionally biased region" description="Polar residues" evidence="1">
    <location>
        <begin position="11"/>
        <end position="21"/>
    </location>
</feature>
<sequence length="51" mass="5902">MKRTEMAMFTRSGSRMTSVNEKTGRTKWANVEETVATARRVKEVVRKLTKI</sequence>
<evidence type="ECO:0000313" key="7">
    <source>
        <dbReference type="EMBL" id="KAG6974911.1"/>
    </source>
</evidence>
<evidence type="ECO:0000313" key="5">
    <source>
        <dbReference type="EMBL" id="KAG2999292.1"/>
    </source>
</evidence>
<reference evidence="8 9" key="1">
    <citation type="submission" date="2018-01" db="EMBL/GenBank/DDBJ databases">
        <title>Draft genome of the strawberry crown rot pathogen Phytophthora cactorum.</title>
        <authorList>
            <person name="Armitage A.D."/>
            <person name="Lysoe E."/>
            <person name="Nellist C.F."/>
            <person name="Harrison R.J."/>
            <person name="Brurberg M.B."/>
        </authorList>
    </citation>
    <scope>NUCLEOTIDE SEQUENCE [LARGE SCALE GENOMIC DNA]</scope>
    <source>
        <strain evidence="8 9">10300</strain>
    </source>
</reference>
<proteinExistence type="predicted"/>
<dbReference type="EMBL" id="RCMG01000012">
    <property type="protein sequence ID" value="KAG2868340.1"/>
    <property type="molecule type" value="Genomic_DNA"/>
</dbReference>
<dbReference type="Proteomes" id="UP000735874">
    <property type="component" value="Unassembled WGS sequence"/>
</dbReference>
<comment type="caution">
    <text evidence="8">The sequence shown here is derived from an EMBL/GenBank/DDBJ whole genome shotgun (WGS) entry which is preliminary data.</text>
</comment>
<reference evidence="7" key="3">
    <citation type="submission" date="2021-01" db="EMBL/GenBank/DDBJ databases">
        <title>Phytophthora aleatoria, a newly-described species from Pinus radiata is distinct from Phytophthora cactorum isolates based on comparative genomics.</title>
        <authorList>
            <person name="Mcdougal R."/>
            <person name="Panda P."/>
            <person name="Williams N."/>
            <person name="Studholme D.J."/>
        </authorList>
    </citation>
    <scope>NUCLEOTIDE SEQUENCE</scope>
    <source>
        <strain evidence="7">NZFS 3830</strain>
    </source>
</reference>
<evidence type="ECO:0000313" key="9">
    <source>
        <dbReference type="Proteomes" id="UP000251314"/>
    </source>
</evidence>
<dbReference type="EMBL" id="RCML01000009">
    <property type="protein sequence ID" value="KAG2999292.1"/>
    <property type="molecule type" value="Genomic_DNA"/>
</dbReference>
<dbReference type="Proteomes" id="UP000760860">
    <property type="component" value="Unassembled WGS sequence"/>
</dbReference>
<organism evidence="8 9">
    <name type="scientific">Phytophthora cactorum</name>
    <dbReference type="NCBI Taxonomy" id="29920"/>
    <lineage>
        <taxon>Eukaryota</taxon>
        <taxon>Sar</taxon>
        <taxon>Stramenopiles</taxon>
        <taxon>Oomycota</taxon>
        <taxon>Peronosporomycetes</taxon>
        <taxon>Peronosporales</taxon>
        <taxon>Peronosporaceae</taxon>
        <taxon>Phytophthora</taxon>
    </lineage>
</organism>
<name>A0A329SZB1_9STRA</name>
<evidence type="ECO:0000313" key="4">
    <source>
        <dbReference type="EMBL" id="KAG2954576.1"/>
    </source>
</evidence>
<dbReference type="VEuPathDB" id="FungiDB:PC110_g1866"/>
<keyword evidence="9" id="KW-1185">Reference proteome</keyword>
<protein>
    <submittedName>
        <fullName evidence="8">Uncharacterized protein</fullName>
    </submittedName>
</protein>
<accession>A0A329SZB1</accession>
<dbReference type="Proteomes" id="UP000251314">
    <property type="component" value="Unassembled WGS sequence"/>
</dbReference>
<dbReference type="Proteomes" id="UP000774804">
    <property type="component" value="Unassembled WGS sequence"/>
</dbReference>
<dbReference type="EMBL" id="JAENGZ010000002">
    <property type="protein sequence ID" value="KAG6974911.1"/>
    <property type="molecule type" value="Genomic_DNA"/>
</dbReference>